<gene>
    <name evidence="9" type="primary">sppA</name>
    <name evidence="9" type="ORF">J4N46_03665</name>
</gene>
<dbReference type="InterPro" id="IPR047217">
    <property type="entry name" value="S49_SppA_67K_type_N"/>
</dbReference>
<dbReference type="SUPFAM" id="SSF52096">
    <property type="entry name" value="ClpP/crotonase"/>
    <property type="match status" value="2"/>
</dbReference>
<keyword evidence="5" id="KW-0720">Serine protease</keyword>
<comment type="subcellular location">
    <subcellularLocation>
        <location evidence="1">Membrane</location>
    </subcellularLocation>
</comment>
<dbReference type="Gene3D" id="3.90.226.10">
    <property type="entry name" value="2-enoyl-CoA Hydratase, Chain A, domain 1"/>
    <property type="match status" value="2"/>
</dbReference>
<keyword evidence="3" id="KW-0645">Protease</keyword>
<dbReference type="Pfam" id="PF01343">
    <property type="entry name" value="Peptidase_S49"/>
    <property type="match status" value="2"/>
</dbReference>
<evidence type="ECO:0000256" key="6">
    <source>
        <dbReference type="ARBA" id="ARBA00023136"/>
    </source>
</evidence>
<evidence type="ECO:0000313" key="9">
    <source>
        <dbReference type="EMBL" id="MBO1883545.1"/>
    </source>
</evidence>
<evidence type="ECO:0000256" key="3">
    <source>
        <dbReference type="ARBA" id="ARBA00022670"/>
    </source>
</evidence>
<keyword evidence="7" id="KW-0812">Transmembrane</keyword>
<dbReference type="NCBIfam" id="TIGR00706">
    <property type="entry name" value="SppA_dom"/>
    <property type="match status" value="1"/>
</dbReference>
<dbReference type="NCBIfam" id="TIGR00705">
    <property type="entry name" value="SppA_67K"/>
    <property type="match status" value="1"/>
</dbReference>
<dbReference type="InterPro" id="IPR002142">
    <property type="entry name" value="Peptidase_S49"/>
</dbReference>
<feature type="transmembrane region" description="Helical" evidence="7">
    <location>
        <begin position="7"/>
        <end position="33"/>
    </location>
</feature>
<dbReference type="Gene3D" id="6.20.330.10">
    <property type="match status" value="1"/>
</dbReference>
<dbReference type="CDD" id="cd07018">
    <property type="entry name" value="S49_SppA_67K_type"/>
    <property type="match status" value="1"/>
</dbReference>
<evidence type="ECO:0000256" key="5">
    <source>
        <dbReference type="ARBA" id="ARBA00022825"/>
    </source>
</evidence>
<dbReference type="PIRSF" id="PIRSF001217">
    <property type="entry name" value="Protease_4_SppA"/>
    <property type="match status" value="1"/>
</dbReference>
<evidence type="ECO:0000256" key="1">
    <source>
        <dbReference type="ARBA" id="ARBA00004370"/>
    </source>
</evidence>
<protein>
    <submittedName>
        <fullName evidence="9">Signal peptide peptidase SppA</fullName>
    </submittedName>
</protein>
<dbReference type="EMBL" id="JAGDYP010000002">
    <property type="protein sequence ID" value="MBO1883545.1"/>
    <property type="molecule type" value="Genomic_DNA"/>
</dbReference>
<keyword evidence="7" id="KW-1133">Transmembrane helix</keyword>
<keyword evidence="6 7" id="KW-0472">Membrane</keyword>
<dbReference type="InterPro" id="IPR047272">
    <property type="entry name" value="S49_SppA_C"/>
</dbReference>
<organism evidence="9 10">
    <name type="scientific">Capnocytophaga bilenii</name>
    <dbReference type="NCBI Taxonomy" id="2819369"/>
    <lineage>
        <taxon>Bacteria</taxon>
        <taxon>Pseudomonadati</taxon>
        <taxon>Bacteroidota</taxon>
        <taxon>Flavobacteriia</taxon>
        <taxon>Flavobacteriales</taxon>
        <taxon>Flavobacteriaceae</taxon>
        <taxon>Capnocytophaga</taxon>
    </lineage>
</organism>
<evidence type="ECO:0000256" key="7">
    <source>
        <dbReference type="SAM" id="Phobius"/>
    </source>
</evidence>
<dbReference type="InterPro" id="IPR029045">
    <property type="entry name" value="ClpP/crotonase-like_dom_sf"/>
</dbReference>
<dbReference type="CDD" id="cd07023">
    <property type="entry name" value="S49_Sppa_N_C"/>
    <property type="match status" value="1"/>
</dbReference>
<dbReference type="InterPro" id="IPR004634">
    <property type="entry name" value="Pept_S49_pIV"/>
</dbReference>
<evidence type="ECO:0000256" key="2">
    <source>
        <dbReference type="ARBA" id="ARBA00008683"/>
    </source>
</evidence>
<evidence type="ECO:0000256" key="4">
    <source>
        <dbReference type="ARBA" id="ARBA00022801"/>
    </source>
</evidence>
<keyword evidence="10" id="KW-1185">Reference proteome</keyword>
<dbReference type="RefSeq" id="WP_208058196.1">
    <property type="nucleotide sequence ID" value="NZ_JAGDYP010000002.1"/>
</dbReference>
<feature type="domain" description="Peptidase S49" evidence="8">
    <location>
        <begin position="373"/>
        <end position="522"/>
    </location>
</feature>
<comment type="similarity">
    <text evidence="2">Belongs to the peptidase S49 family.</text>
</comment>
<sequence>MNFFKTLLASILGFFIAIAVCFIFFLLFISIMAGTVMGSSKETISIEDNSVLELSLSEPLVDYGERVFFKDFDITNEEYNGLNSVLRAIKNAKTDKHIKGIVLKSEGNLGGVAFAQELRKALQDFKTSGKFVLAYNNDISQLDYYLQTVADKIYLHPLGSVNLRGLSSEILFFKDLQEKTGVKMEVIRHGKYKSAVEPFLENQMSDNNRLQTTELLKAMWDVLATGIAESRGMTVEKVNEITTQLGGRTAVLAEQNGLVDSLLYRDEFEKIICEKVGEEDIKDVNFITIEDYAEAVIKPDTSKKKELIAVIYADGEIMQGQGRSGVIGDETIIEALRKATDNEEVKAIVLRINSPGGDAFASELMHREIGLAKAKKNVYVSMGNYAASGGYYIACAADKIFAEEGTITGSIGVFGVIPNVSTLAKNWGISAETVATHPNAQLYSSFQKPTEQFRKEMTESIEQIYSIFLDRVAQGRGKTTAQIDSIAQGRVWSGKEALAKGLVDEIGSLNDVIVYAAKENGLKDYKTISYPVFEMDFKDVFKRFGVRLMGENLRQEMGAPAYQIYQQVKRISNQRGIQARMEYDLNIR</sequence>
<dbReference type="PANTHER" id="PTHR33209">
    <property type="entry name" value="PROTEASE 4"/>
    <property type="match status" value="1"/>
</dbReference>
<accession>A0ABS3PW41</accession>
<name>A0ABS3PW41_9FLAO</name>
<reference evidence="9 10" key="1">
    <citation type="submission" date="2021-03" db="EMBL/GenBank/DDBJ databases">
        <title>Isolation and description of Capnocytophaga bilenii sp. nov., a novel Capnocytophaga species, isolated from a gingivitis subject.</title>
        <authorList>
            <person name="Antezack A."/>
            <person name="Monnet-Corti V."/>
            <person name="La Scola B."/>
        </authorList>
    </citation>
    <scope>NUCLEOTIDE SEQUENCE [LARGE SCALE GENOMIC DNA]</scope>
    <source>
        <strain evidence="9 10">Marseille-Q4570</strain>
    </source>
</reference>
<dbReference type="PANTHER" id="PTHR33209:SF1">
    <property type="entry name" value="PEPTIDASE S49 DOMAIN-CONTAINING PROTEIN"/>
    <property type="match status" value="1"/>
</dbReference>
<comment type="caution">
    <text evidence="9">The sequence shown here is derived from an EMBL/GenBank/DDBJ whole genome shotgun (WGS) entry which is preliminary data.</text>
</comment>
<evidence type="ECO:0000259" key="8">
    <source>
        <dbReference type="Pfam" id="PF01343"/>
    </source>
</evidence>
<dbReference type="Proteomes" id="UP000681610">
    <property type="component" value="Unassembled WGS sequence"/>
</dbReference>
<keyword evidence="4" id="KW-0378">Hydrolase</keyword>
<feature type="domain" description="Peptidase S49" evidence="8">
    <location>
        <begin position="125"/>
        <end position="267"/>
    </location>
</feature>
<evidence type="ECO:0000313" key="10">
    <source>
        <dbReference type="Proteomes" id="UP000681610"/>
    </source>
</evidence>
<dbReference type="InterPro" id="IPR004635">
    <property type="entry name" value="Pept_S49_SppA"/>
</dbReference>
<proteinExistence type="inferred from homology"/>